<evidence type="ECO:0000256" key="4">
    <source>
        <dbReference type="ARBA" id="ARBA00012010"/>
    </source>
</evidence>
<dbReference type="SUPFAM" id="SSF56112">
    <property type="entry name" value="Protein kinase-like (PK-like)"/>
    <property type="match status" value="1"/>
</dbReference>
<dbReference type="GO" id="GO:0001525">
    <property type="term" value="P:angiogenesis"/>
    <property type="evidence" value="ECO:0007669"/>
    <property type="project" value="UniProtKB-KW"/>
</dbReference>
<evidence type="ECO:0000256" key="6">
    <source>
        <dbReference type="ARBA" id="ARBA00012513"/>
    </source>
</evidence>
<comment type="catalytic activity">
    <reaction evidence="17">
        <text>1,2-dioctanoyl-sn-glycero-3-phospho-(1D-myo-inositol-4,5-bisphosphate) + ATP = 1,2-dioctanoyl-sn-glycero-3-phospho-(1D-myo-inositol-3,4,5-trisphosphate) + ADP + H(+)</text>
        <dbReference type="Rhea" id="RHEA:55632"/>
        <dbReference type="ChEBI" id="CHEBI:15378"/>
        <dbReference type="ChEBI" id="CHEBI:30616"/>
        <dbReference type="ChEBI" id="CHEBI:83416"/>
        <dbReference type="ChEBI" id="CHEBI:83419"/>
        <dbReference type="ChEBI" id="CHEBI:456216"/>
    </reaction>
    <physiologicalReaction direction="left-to-right" evidence="17">
        <dbReference type="Rhea" id="RHEA:55633"/>
    </physiologicalReaction>
</comment>
<dbReference type="EMBL" id="JAAVVJ010000005">
    <property type="protein sequence ID" value="KAF7223192.1"/>
    <property type="molecule type" value="Genomic_DNA"/>
</dbReference>
<dbReference type="GO" id="GO:0048015">
    <property type="term" value="P:phosphatidylinositol-mediated signaling"/>
    <property type="evidence" value="ECO:0007669"/>
    <property type="project" value="TreeGrafter"/>
</dbReference>
<dbReference type="Gene3D" id="1.25.40.70">
    <property type="entry name" value="Phosphatidylinositol 3-kinase, accessory domain (PIK)"/>
    <property type="match status" value="1"/>
</dbReference>
<evidence type="ECO:0000313" key="30">
    <source>
        <dbReference type="EMBL" id="KAF7223192.1"/>
    </source>
</evidence>
<dbReference type="FunFam" id="3.10.20.90:FF:000055">
    <property type="entry name" value="Phosphatidylinositol 4,5-bisphosphate 3-kinase catalytic subunit"/>
    <property type="match status" value="1"/>
</dbReference>
<dbReference type="GO" id="GO:0016303">
    <property type="term" value="F:1-phosphatidylinositol-3-kinase activity"/>
    <property type="evidence" value="ECO:0007669"/>
    <property type="project" value="UniProtKB-EC"/>
</dbReference>
<evidence type="ECO:0000256" key="9">
    <source>
        <dbReference type="ARBA" id="ARBA00022679"/>
    </source>
</evidence>
<dbReference type="FunFam" id="3.10.20.90:FF:000074">
    <property type="entry name" value="Phosphatidylinositol 4,5-bisphosphate 3-kinase catalytic subunit"/>
    <property type="match status" value="1"/>
</dbReference>
<dbReference type="InterPro" id="IPR018936">
    <property type="entry name" value="PI3/4_kinase_CS"/>
</dbReference>
<keyword evidence="12" id="KW-0067">ATP-binding</keyword>
<proteinExistence type="inferred from homology"/>
<dbReference type="Gene3D" id="3.10.20.90">
    <property type="entry name" value="Phosphatidylinositol 3-kinase Catalytic Subunit, Chain A, domain 1"/>
    <property type="match status" value="2"/>
</dbReference>
<comment type="catalytic activity">
    <reaction evidence="15">
        <text>a 1,2-diacyl-sn-glycero-3-phospho-(1D-myo-inositol) + ATP = a 1,2-diacyl-sn-glycero-3-phospho-(1D-myo-inositol-3-phosphate) + ADP + H(+)</text>
        <dbReference type="Rhea" id="RHEA:12709"/>
        <dbReference type="ChEBI" id="CHEBI:15378"/>
        <dbReference type="ChEBI" id="CHEBI:30616"/>
        <dbReference type="ChEBI" id="CHEBI:57880"/>
        <dbReference type="ChEBI" id="CHEBI:58088"/>
        <dbReference type="ChEBI" id="CHEBI:456216"/>
        <dbReference type="EC" id="2.7.1.137"/>
    </reaction>
    <physiologicalReaction direction="left-to-right" evidence="15">
        <dbReference type="Rhea" id="RHEA:12710"/>
    </physiologicalReaction>
</comment>
<keyword evidence="7" id="KW-0723">Serine/threonine-protein kinase</keyword>
<dbReference type="PANTHER" id="PTHR10048:SF107">
    <property type="entry name" value="PHOSPHATIDYLINOSITOL 4,5-BISPHOSPHATE 3-KINASE CATALYTIC SUBUNIT ALPHA ISOFORM"/>
    <property type="match status" value="1"/>
</dbReference>
<dbReference type="GO" id="GO:0035005">
    <property type="term" value="F:1-phosphatidylinositol-4-phosphate 3-kinase activity"/>
    <property type="evidence" value="ECO:0007669"/>
    <property type="project" value="TreeGrafter"/>
</dbReference>
<dbReference type="Pfam" id="PF00613">
    <property type="entry name" value="PI3Ka"/>
    <property type="match status" value="1"/>
</dbReference>
<comment type="catalytic activity">
    <reaction evidence="18">
        <text>1-octadecanoyl-2-(5Z,8Z,11Z,14Z)-eicosatetraenoyl-sn-glycero-3-phospho-1D-myo-inositol 4,5-bisphosphate + ATP = 1-octadecanoyl-2-(5Z,8Z,11Z,14Z-eicosatetraenoyl)-sn-glycero-3-phospho-(1D-myo-inositol 3,4,5-triphosphate) + ADP + H(+)</text>
        <dbReference type="Rhea" id="RHEA:43396"/>
        <dbReference type="ChEBI" id="CHEBI:15378"/>
        <dbReference type="ChEBI" id="CHEBI:30616"/>
        <dbReference type="ChEBI" id="CHEBI:77137"/>
        <dbReference type="ChEBI" id="CHEBI:83243"/>
        <dbReference type="ChEBI" id="CHEBI:456216"/>
    </reaction>
    <physiologicalReaction direction="left-to-right" evidence="18">
        <dbReference type="Rhea" id="RHEA:43397"/>
    </physiologicalReaction>
</comment>
<dbReference type="InterPro" id="IPR042236">
    <property type="entry name" value="PI3K_accessory_sf"/>
</dbReference>
<dbReference type="SMART" id="SM00143">
    <property type="entry name" value="PI3K_p85B"/>
    <property type="match status" value="1"/>
</dbReference>
<dbReference type="GO" id="GO:0006909">
    <property type="term" value="P:phagocytosis"/>
    <property type="evidence" value="ECO:0007669"/>
    <property type="project" value="UniProtKB-KW"/>
</dbReference>
<dbReference type="Gene3D" id="1.10.1070.11">
    <property type="entry name" value="Phosphatidylinositol 3-/4-kinase, catalytic domain"/>
    <property type="match status" value="1"/>
</dbReference>
<dbReference type="GO" id="GO:0004674">
    <property type="term" value="F:protein serine/threonine kinase activity"/>
    <property type="evidence" value="ECO:0007669"/>
    <property type="project" value="UniProtKB-KW"/>
</dbReference>
<evidence type="ECO:0000256" key="11">
    <source>
        <dbReference type="ARBA" id="ARBA00022777"/>
    </source>
</evidence>
<dbReference type="AlphaFoldDB" id="A0A9D3BUL0"/>
<evidence type="ECO:0000256" key="17">
    <source>
        <dbReference type="ARBA" id="ARBA00050641"/>
    </source>
</evidence>
<dbReference type="Pfam" id="PF02192">
    <property type="entry name" value="PI3K_p85B"/>
    <property type="match status" value="1"/>
</dbReference>
<dbReference type="PANTHER" id="PTHR10048">
    <property type="entry name" value="PHOSPHATIDYLINOSITOL KINASE"/>
    <property type="match status" value="1"/>
</dbReference>
<evidence type="ECO:0000256" key="5">
    <source>
        <dbReference type="ARBA" id="ARBA00012073"/>
    </source>
</evidence>
<evidence type="ECO:0000256" key="16">
    <source>
        <dbReference type="ARBA" id="ARBA00048977"/>
    </source>
</evidence>
<evidence type="ECO:0000256" key="12">
    <source>
        <dbReference type="ARBA" id="ARBA00022840"/>
    </source>
</evidence>
<comment type="similarity">
    <text evidence="3">Belongs to the PI3/PI4-kinase family. Type III PI4K subfamily.</text>
</comment>
<dbReference type="Pfam" id="PF00454">
    <property type="entry name" value="PI3_PI4_kinase"/>
    <property type="match status" value="1"/>
</dbReference>
<comment type="pathway">
    <text evidence="1">Phospholipid metabolism; phosphatidylinositol phosphate biosynthesis.</text>
</comment>
<dbReference type="SUPFAM" id="SSF54236">
    <property type="entry name" value="Ubiquitin-like"/>
    <property type="match status" value="1"/>
</dbReference>
<dbReference type="EC" id="2.7.11.1" evidence="6"/>
<keyword evidence="13" id="KW-0581">Phagocytosis</keyword>
<keyword evidence="11" id="KW-0418">Kinase</keyword>
<dbReference type="InterPro" id="IPR029071">
    <property type="entry name" value="Ubiquitin-like_domsf"/>
</dbReference>
<dbReference type="SUPFAM" id="SSF48371">
    <property type="entry name" value="ARM repeat"/>
    <property type="match status" value="1"/>
</dbReference>
<dbReference type="InterPro" id="IPR036940">
    <property type="entry name" value="PI3/4_kinase_cat_sf"/>
</dbReference>
<dbReference type="InterPro" id="IPR011009">
    <property type="entry name" value="Kinase-like_dom_sf"/>
</dbReference>
<evidence type="ECO:0000256" key="18">
    <source>
        <dbReference type="ARBA" id="ARBA00051347"/>
    </source>
</evidence>
<dbReference type="GO" id="GO:0005944">
    <property type="term" value="C:phosphatidylinositol 3-kinase complex, class IB"/>
    <property type="evidence" value="ECO:0007669"/>
    <property type="project" value="TreeGrafter"/>
</dbReference>
<dbReference type="SMART" id="SM00146">
    <property type="entry name" value="PI3Kc"/>
    <property type="match status" value="1"/>
</dbReference>
<evidence type="ECO:0000256" key="13">
    <source>
        <dbReference type="ARBA" id="ARBA00022907"/>
    </source>
</evidence>
<evidence type="ECO:0000259" key="25">
    <source>
        <dbReference type="PROSITE" id="PS50290"/>
    </source>
</evidence>
<evidence type="ECO:0000256" key="24">
    <source>
        <dbReference type="SAM" id="Coils"/>
    </source>
</evidence>
<dbReference type="Gene3D" id="2.60.40.150">
    <property type="entry name" value="C2 domain"/>
    <property type="match status" value="1"/>
</dbReference>
<dbReference type="InterPro" id="IPR035892">
    <property type="entry name" value="C2_domain_sf"/>
</dbReference>
<dbReference type="FunFam" id="3.30.1010.10:FF:000007">
    <property type="entry name" value="Phosphatidylinositol 4,5-bisphosphate 3-kinase catalytic subunit"/>
    <property type="match status" value="1"/>
</dbReference>
<evidence type="ECO:0000256" key="7">
    <source>
        <dbReference type="ARBA" id="ARBA00022527"/>
    </source>
</evidence>
<dbReference type="FunFam" id="1.10.1070.11:FF:000006">
    <property type="entry name" value="Phosphatidylinositol 4,5-bisphosphate 3-kinase catalytic subunit"/>
    <property type="match status" value="1"/>
</dbReference>
<dbReference type="CDD" id="cd08398">
    <property type="entry name" value="C2_PI3K_class_I_alpha"/>
    <property type="match status" value="1"/>
</dbReference>
<comment type="catalytic activity">
    <reaction evidence="16">
        <text>L-seryl-[protein] + ATP = O-phospho-L-seryl-[protein] + ADP + H(+)</text>
        <dbReference type="Rhea" id="RHEA:17989"/>
        <dbReference type="Rhea" id="RHEA-COMP:9863"/>
        <dbReference type="Rhea" id="RHEA-COMP:11604"/>
        <dbReference type="ChEBI" id="CHEBI:15378"/>
        <dbReference type="ChEBI" id="CHEBI:29999"/>
        <dbReference type="ChEBI" id="CHEBI:30616"/>
        <dbReference type="ChEBI" id="CHEBI:83421"/>
        <dbReference type="ChEBI" id="CHEBI:456216"/>
        <dbReference type="EC" id="2.7.11.1"/>
    </reaction>
    <physiologicalReaction direction="left-to-right" evidence="16">
        <dbReference type="Rhea" id="RHEA:17990"/>
    </physiologicalReaction>
</comment>
<dbReference type="PROSITE" id="PS50290">
    <property type="entry name" value="PI3_4_KINASE_3"/>
    <property type="match status" value="1"/>
</dbReference>
<dbReference type="FunFam" id="1.25.40.70:FF:000001">
    <property type="entry name" value="Phosphatidylinositol 4,5-bisphosphate 3-kinase catalytic subunit"/>
    <property type="match status" value="1"/>
</dbReference>
<evidence type="ECO:0000256" key="20">
    <source>
        <dbReference type="ARBA" id="ARBA00073893"/>
    </source>
</evidence>
<dbReference type="InterPro" id="IPR016024">
    <property type="entry name" value="ARM-type_fold"/>
</dbReference>
<dbReference type="InterPro" id="IPR015433">
    <property type="entry name" value="PI3/4_kinase"/>
</dbReference>
<dbReference type="EC" id="2.7.1.137" evidence="5"/>
<dbReference type="SMART" id="SM00145">
    <property type="entry name" value="PI3Ka"/>
    <property type="match status" value="1"/>
</dbReference>
<dbReference type="Pfam" id="PF00794">
    <property type="entry name" value="PI3K_rbd"/>
    <property type="match status" value="1"/>
</dbReference>
<dbReference type="InterPro" id="IPR002420">
    <property type="entry name" value="PI3K-type_C2_dom"/>
</dbReference>
<dbReference type="InterPro" id="IPR003113">
    <property type="entry name" value="PI3K_ABD"/>
</dbReference>
<feature type="domain" description="PI3K-ABD" evidence="26">
    <location>
        <begin position="16"/>
        <end position="105"/>
    </location>
</feature>
<dbReference type="SUPFAM" id="SSF49562">
    <property type="entry name" value="C2 domain (Calcium/lipid-binding domain, CaLB)"/>
    <property type="match status" value="1"/>
</dbReference>
<feature type="coiled-coil region" evidence="24">
    <location>
        <begin position="701"/>
        <end position="731"/>
    </location>
</feature>
<evidence type="ECO:0000259" key="29">
    <source>
        <dbReference type="PROSITE" id="PS51547"/>
    </source>
</evidence>
<evidence type="ECO:0000313" key="31">
    <source>
        <dbReference type="Proteomes" id="UP000822369"/>
    </source>
</evidence>
<dbReference type="Proteomes" id="UP000822369">
    <property type="component" value="Chromosome 5"/>
</dbReference>
<evidence type="ECO:0000256" key="15">
    <source>
        <dbReference type="ARBA" id="ARBA00023985"/>
    </source>
</evidence>
<dbReference type="CDD" id="cd00872">
    <property type="entry name" value="PI3Ka_I"/>
    <property type="match status" value="1"/>
</dbReference>
<evidence type="ECO:0000256" key="1">
    <source>
        <dbReference type="ARBA" id="ARBA00004805"/>
    </source>
</evidence>
<dbReference type="GO" id="GO:0005737">
    <property type="term" value="C:cytoplasm"/>
    <property type="evidence" value="ECO:0007669"/>
    <property type="project" value="TreeGrafter"/>
</dbReference>
<comment type="pathway">
    <text evidence="2">Lipid metabolism.</text>
</comment>
<protein>
    <recommendedName>
        <fullName evidence="20">Phosphatidylinositol 4,5-bisphosphate 3-kinase catalytic subunit alpha isoform</fullName>
        <ecNumber evidence="5">2.7.1.137</ecNumber>
        <ecNumber evidence="4">2.7.1.153</ecNumber>
        <ecNumber evidence="6">2.7.11.1</ecNumber>
    </recommendedName>
    <alternativeName>
        <fullName evidence="23">Phosphatidylinositol 4,5-bisphosphate 3-kinase 110 kDa catalytic subunit alpha</fullName>
    </alternativeName>
    <alternativeName>
        <fullName evidence="22">Phosphoinositide-3-kinase catalytic alpha polypeptide</fullName>
    </alternativeName>
    <alternativeName>
        <fullName evidence="21">Serine/threonine protein kinase PIK3CA</fullName>
    </alternativeName>
</protein>
<dbReference type="FunFam" id="2.60.40.150:FF:000041">
    <property type="entry name" value="Phosphatidylinositol 4,5-bisphosphate 3-kinase catalytic subunit"/>
    <property type="match status" value="1"/>
</dbReference>
<dbReference type="PROSITE" id="PS00915">
    <property type="entry name" value="PI3_4_KINASE_1"/>
    <property type="match status" value="1"/>
</dbReference>
<dbReference type="PROSITE" id="PS51546">
    <property type="entry name" value="PI3K_RBD"/>
    <property type="match status" value="1"/>
</dbReference>
<feature type="domain" description="PIK helical" evidence="27">
    <location>
        <begin position="518"/>
        <end position="696"/>
    </location>
</feature>
<evidence type="ECO:0000256" key="8">
    <source>
        <dbReference type="ARBA" id="ARBA00022657"/>
    </source>
</evidence>
<feature type="domain" description="PI3K-RBD" evidence="28">
    <location>
        <begin position="187"/>
        <end position="289"/>
    </location>
</feature>
<evidence type="ECO:0000259" key="27">
    <source>
        <dbReference type="PROSITE" id="PS51545"/>
    </source>
</evidence>
<comment type="catalytic activity">
    <reaction evidence="14">
        <text>a 1,2-diacyl-sn-glycero-3-phospho-(1D-myo-inositol-4,5-bisphosphate) + ATP = a 1,2-diacyl-sn-glycero-3-phospho-(1D-myo-inositol-3,4,5-trisphosphate) + ADP + H(+)</text>
        <dbReference type="Rhea" id="RHEA:21292"/>
        <dbReference type="ChEBI" id="CHEBI:15378"/>
        <dbReference type="ChEBI" id="CHEBI:30616"/>
        <dbReference type="ChEBI" id="CHEBI:57836"/>
        <dbReference type="ChEBI" id="CHEBI:58456"/>
        <dbReference type="ChEBI" id="CHEBI:456216"/>
        <dbReference type="EC" id="2.7.1.153"/>
    </reaction>
    <physiologicalReaction direction="left-to-right" evidence="14">
        <dbReference type="Rhea" id="RHEA:21293"/>
    </physiologicalReaction>
</comment>
<evidence type="ECO:0000256" key="10">
    <source>
        <dbReference type="ARBA" id="ARBA00022741"/>
    </source>
</evidence>
<dbReference type="SMART" id="SM00144">
    <property type="entry name" value="PI3K_rbd"/>
    <property type="match status" value="1"/>
</dbReference>
<dbReference type="PROSITE" id="PS51547">
    <property type="entry name" value="C2_PI3K"/>
    <property type="match status" value="1"/>
</dbReference>
<keyword evidence="24" id="KW-0175">Coiled coil</keyword>
<dbReference type="GO" id="GO:0043491">
    <property type="term" value="P:phosphatidylinositol 3-kinase/protein kinase B signal transduction"/>
    <property type="evidence" value="ECO:0007669"/>
    <property type="project" value="TreeGrafter"/>
</dbReference>
<dbReference type="Gene3D" id="3.30.1010.10">
    <property type="entry name" value="Phosphatidylinositol 3-kinase Catalytic Subunit, Chain A, domain 4"/>
    <property type="match status" value="1"/>
</dbReference>
<comment type="subunit">
    <text evidence="19">Heterodimer of a catalytic subunit PIK3CA and a p85 regulatory subunit (PIK3R1, PIK3R2 or PIK3R3). Interacts with IRS1 in nuclear extracts. Interacts with RUFY3. Interacts with RASD2. Interacts with APPL1. Interacts with HRAS and KRAS. Interaction with HRAS/KRAS is required for PI3K pathway signaling and cell proliferation stimulated by EGF and FGF2. Interacts with FAM83B; activates the PI3K/AKT signaling cascade.</text>
</comment>
<reference evidence="30" key="1">
    <citation type="submission" date="2020-03" db="EMBL/GenBank/DDBJ databases">
        <title>Intra-Species Differences in Population Size shape Life History and Genome Evolution.</title>
        <authorList>
            <person name="Willemsen D."/>
            <person name="Cui R."/>
            <person name="Valenzano D.R."/>
        </authorList>
    </citation>
    <scope>NUCLEOTIDE SEQUENCE</scope>
    <source>
        <strain evidence="30">GRZ</strain>
        <tissue evidence="30">Whole</tissue>
    </source>
</reference>
<evidence type="ECO:0000256" key="2">
    <source>
        <dbReference type="ARBA" id="ARBA00005189"/>
    </source>
</evidence>
<dbReference type="EC" id="2.7.1.153" evidence="4"/>
<dbReference type="SMART" id="SM00142">
    <property type="entry name" value="PI3K_C2"/>
    <property type="match status" value="1"/>
</dbReference>
<organism evidence="30 31">
    <name type="scientific">Nothobranchius furzeri</name>
    <name type="common">Turquoise killifish</name>
    <dbReference type="NCBI Taxonomy" id="105023"/>
    <lineage>
        <taxon>Eukaryota</taxon>
        <taxon>Metazoa</taxon>
        <taxon>Chordata</taxon>
        <taxon>Craniata</taxon>
        <taxon>Vertebrata</taxon>
        <taxon>Euteleostomi</taxon>
        <taxon>Actinopterygii</taxon>
        <taxon>Neopterygii</taxon>
        <taxon>Teleostei</taxon>
        <taxon>Neoteleostei</taxon>
        <taxon>Acanthomorphata</taxon>
        <taxon>Ovalentaria</taxon>
        <taxon>Atherinomorphae</taxon>
        <taxon>Cyprinodontiformes</taxon>
        <taxon>Nothobranchiidae</taxon>
        <taxon>Nothobranchius</taxon>
    </lineage>
</organism>
<evidence type="ECO:0000256" key="23">
    <source>
        <dbReference type="ARBA" id="ARBA00083121"/>
    </source>
</evidence>
<dbReference type="GO" id="GO:0005524">
    <property type="term" value="F:ATP binding"/>
    <property type="evidence" value="ECO:0007669"/>
    <property type="project" value="UniProtKB-KW"/>
</dbReference>
<dbReference type="GO" id="GO:0016477">
    <property type="term" value="P:cell migration"/>
    <property type="evidence" value="ECO:0007669"/>
    <property type="project" value="TreeGrafter"/>
</dbReference>
<keyword evidence="8" id="KW-0037">Angiogenesis</keyword>
<dbReference type="InterPro" id="IPR001263">
    <property type="entry name" value="PI3K_accessory_dom"/>
</dbReference>
<feature type="domain" description="PI3K/PI4K catalytic" evidence="25">
    <location>
        <begin position="767"/>
        <end position="1053"/>
    </location>
</feature>
<evidence type="ECO:0000259" key="26">
    <source>
        <dbReference type="PROSITE" id="PS51544"/>
    </source>
</evidence>
<dbReference type="PROSITE" id="PS51545">
    <property type="entry name" value="PIK_HELICAL"/>
    <property type="match status" value="1"/>
</dbReference>
<dbReference type="InterPro" id="IPR000403">
    <property type="entry name" value="PI3/4_kinase_cat_dom"/>
</dbReference>
<gene>
    <name evidence="30" type="ORF">G4P62_009452</name>
</gene>
<evidence type="ECO:0000256" key="3">
    <source>
        <dbReference type="ARBA" id="ARBA00006209"/>
    </source>
</evidence>
<sequence length="1070" mass="124046">MPPRPSSGELWGMHLMPPSILVDCLLPHGMILTLECLREATLVTVKHELFKEARKYPLYHLLQEESSYIFVSVTQEAEREEFYDETRRLCDLRLFKAFLKVIEPVGNREEKILNREIGFAIGMPICEFDLVKDPEVQDFRRNILNVCKEAVDLRDSNGPHSSALYVYPPNVESSAELPRHIFNKLDKGKIIVVIWVIVSPSNDKQKYTLKINHDCVPEQVIAEAIRKKTRSMLLTQEQLKMCVQEYQGKYILKVCGCDEYLMEKYPISQYKYVRSCIMLGRMPNLMLMTKDSLYSQLPTNNFTMPSYARRISTATPYMNGETATKCLWTINGTLRIKILCATYVNVNIRDIDKIYVRTGIYHGGEQLCDNVNTQRVPCSNPRWNECLNYDMYIPEIPRAARLCLSICSVKGRKGAKEEHCPLAWGNINLFDYTHTLVAGKMALNLWPVPHGLEDLLNPIGVTGSNPNKSAQLLGFSPTTISSVYKEWCEKGKTSSMRQSCGRKCLVDARGQKRMGRLIQADNHLSDLSTRDLRGQLKVPRLCFLTGRRVGRIEGLRRYHCVNIPEILPKILLAVKWNSRDEVAQMYCLLKDWPAIKPEQAMELLDCNFPDPMIRDFAVKCLEKYLTDDKLSQYLIQLVQVLKYEQYLDNPLARFLLKKALTNQRIGHFFFWHLKSEMHNKTVSQRFGLLLESYCRACGMYLKHLSRQVEAMEKLINLTELLKQEKKDEAQKVQMKFLVEQMRRPDYMDALQSFTSPLNPAHTLGNLRLEECRMMSSAKRPLWLNWENPDMMSELLFQNNEIIFKNGDDLRQDMLTLQIIRIMENIWQNQGLDLRMLPYGCLSIGDCVGLIEVVRNSHTIMQIQCKGGLKGALQFNSHALHQWLKDKNKGEMYDQAIDLFTRSCAGYCVATFILGIGDRHNSNIMVKDDGQLFHIDFGHFLDHKKKKFGYKRERVPFVLTQDFLIVISKGTQECTKTREFERFQEMCYKAYLAIRQHANLFINLFSMMLGSGMPELQSFDDIAYIRKTLALDKSEQEALDYFMKQMNDAHHGGWTTKMDWIFHTIRQHAMN</sequence>
<dbReference type="Pfam" id="PF00792">
    <property type="entry name" value="PI3K_C2"/>
    <property type="match status" value="1"/>
</dbReference>
<evidence type="ECO:0000256" key="22">
    <source>
        <dbReference type="ARBA" id="ARBA00078524"/>
    </source>
</evidence>
<dbReference type="PROSITE" id="PS51544">
    <property type="entry name" value="PI3K_ABD"/>
    <property type="match status" value="1"/>
</dbReference>
<evidence type="ECO:0000256" key="14">
    <source>
        <dbReference type="ARBA" id="ARBA00023981"/>
    </source>
</evidence>
<evidence type="ECO:0000256" key="19">
    <source>
        <dbReference type="ARBA" id="ARBA00065166"/>
    </source>
</evidence>
<accession>A0A9D3BUL0</accession>
<keyword evidence="9" id="KW-0808">Transferase</keyword>
<dbReference type="GO" id="GO:0005943">
    <property type="term" value="C:phosphatidylinositol 3-kinase complex, class IA"/>
    <property type="evidence" value="ECO:0007669"/>
    <property type="project" value="TreeGrafter"/>
</dbReference>
<dbReference type="PROSITE" id="PS00916">
    <property type="entry name" value="PI3_4_KINASE_2"/>
    <property type="match status" value="1"/>
</dbReference>
<keyword evidence="10" id="KW-0547">Nucleotide-binding</keyword>
<evidence type="ECO:0000259" key="28">
    <source>
        <dbReference type="PROSITE" id="PS51546"/>
    </source>
</evidence>
<feature type="domain" description="C2 PI3K-type" evidence="29">
    <location>
        <begin position="330"/>
        <end position="486"/>
    </location>
</feature>
<dbReference type="GO" id="GO:0005886">
    <property type="term" value="C:plasma membrane"/>
    <property type="evidence" value="ECO:0007669"/>
    <property type="project" value="TreeGrafter"/>
</dbReference>
<dbReference type="GO" id="GO:0046934">
    <property type="term" value="F:1-phosphatidylinositol-4,5-bisphosphate 3-kinase activity"/>
    <property type="evidence" value="ECO:0007669"/>
    <property type="project" value="UniProtKB-EC"/>
</dbReference>
<evidence type="ECO:0000256" key="21">
    <source>
        <dbReference type="ARBA" id="ARBA00076072"/>
    </source>
</evidence>
<comment type="caution">
    <text evidence="30">The sequence shown here is derived from an EMBL/GenBank/DDBJ whole genome shotgun (WGS) entry which is preliminary data.</text>
</comment>
<name>A0A9D3BUL0_NOTFU</name>
<dbReference type="InterPro" id="IPR000341">
    <property type="entry name" value="PI3K_Ras-bd_dom"/>
</dbReference>